<evidence type="ECO:0000256" key="1">
    <source>
        <dbReference type="ARBA" id="ARBA00022516"/>
    </source>
</evidence>
<dbReference type="InterPro" id="IPR002582">
    <property type="entry name" value="ACPS"/>
</dbReference>
<evidence type="ECO:0000256" key="8">
    <source>
        <dbReference type="HAMAP-Rule" id="MF_00101"/>
    </source>
</evidence>
<keyword evidence="6 8" id="KW-0443">Lipid metabolism</keyword>
<dbReference type="InterPro" id="IPR037143">
    <property type="entry name" value="4-PPantetheinyl_Trfase_dom_sf"/>
</dbReference>
<dbReference type="GO" id="GO:0006633">
    <property type="term" value="P:fatty acid biosynthetic process"/>
    <property type="evidence" value="ECO:0007669"/>
    <property type="project" value="UniProtKB-UniRule"/>
</dbReference>
<gene>
    <name evidence="8" type="primary">acpS</name>
    <name evidence="10" type="ORF">FHX53_002611</name>
</gene>
<keyword evidence="1 8" id="KW-0444">Lipid biosynthesis</keyword>
<evidence type="ECO:0000256" key="4">
    <source>
        <dbReference type="ARBA" id="ARBA00022832"/>
    </source>
</evidence>
<keyword evidence="2 8" id="KW-0808">Transferase</keyword>
<comment type="catalytic activity">
    <reaction evidence="8">
        <text>apo-[ACP] + CoA = holo-[ACP] + adenosine 3',5'-bisphosphate + H(+)</text>
        <dbReference type="Rhea" id="RHEA:12068"/>
        <dbReference type="Rhea" id="RHEA-COMP:9685"/>
        <dbReference type="Rhea" id="RHEA-COMP:9690"/>
        <dbReference type="ChEBI" id="CHEBI:15378"/>
        <dbReference type="ChEBI" id="CHEBI:29999"/>
        <dbReference type="ChEBI" id="CHEBI:57287"/>
        <dbReference type="ChEBI" id="CHEBI:58343"/>
        <dbReference type="ChEBI" id="CHEBI:64479"/>
        <dbReference type="EC" id="2.7.8.7"/>
    </reaction>
</comment>
<proteinExistence type="inferred from homology"/>
<evidence type="ECO:0000259" key="9">
    <source>
        <dbReference type="Pfam" id="PF01648"/>
    </source>
</evidence>
<evidence type="ECO:0000256" key="5">
    <source>
        <dbReference type="ARBA" id="ARBA00022842"/>
    </source>
</evidence>
<evidence type="ECO:0000256" key="3">
    <source>
        <dbReference type="ARBA" id="ARBA00022723"/>
    </source>
</evidence>
<dbReference type="NCBIfam" id="TIGR00556">
    <property type="entry name" value="pantethn_trn"/>
    <property type="match status" value="1"/>
</dbReference>
<comment type="function">
    <text evidence="8">Transfers the 4'-phosphopantetheine moiety from coenzyme A to a Ser of acyl-carrier-protein.</text>
</comment>
<dbReference type="NCBIfam" id="TIGR00516">
    <property type="entry name" value="acpS"/>
    <property type="match status" value="1"/>
</dbReference>
<feature type="domain" description="4'-phosphopantetheinyl transferase" evidence="9">
    <location>
        <begin position="4"/>
        <end position="90"/>
    </location>
</feature>
<feature type="binding site" evidence="8">
    <location>
        <position position="50"/>
    </location>
    <ligand>
        <name>Mg(2+)</name>
        <dbReference type="ChEBI" id="CHEBI:18420"/>
    </ligand>
</feature>
<dbReference type="GO" id="GO:0008897">
    <property type="term" value="F:holo-[acyl-carrier-protein] synthase activity"/>
    <property type="evidence" value="ECO:0007669"/>
    <property type="project" value="UniProtKB-UniRule"/>
</dbReference>
<evidence type="ECO:0000313" key="11">
    <source>
        <dbReference type="Proteomes" id="UP000585905"/>
    </source>
</evidence>
<dbReference type="EC" id="2.7.8.7" evidence="8"/>
<keyword evidence="3 8" id="KW-0479">Metal-binding</keyword>
<evidence type="ECO:0000256" key="6">
    <source>
        <dbReference type="ARBA" id="ARBA00023098"/>
    </source>
</evidence>
<keyword evidence="4 8" id="KW-0276">Fatty acid metabolism</keyword>
<organism evidence="10 11">
    <name type="scientific">Microcella alkalica</name>
    <dbReference type="NCBI Taxonomy" id="355930"/>
    <lineage>
        <taxon>Bacteria</taxon>
        <taxon>Bacillati</taxon>
        <taxon>Actinomycetota</taxon>
        <taxon>Actinomycetes</taxon>
        <taxon>Micrococcales</taxon>
        <taxon>Microbacteriaceae</taxon>
        <taxon>Microcella</taxon>
    </lineage>
</organism>
<feature type="binding site" evidence="8">
    <location>
        <position position="8"/>
    </location>
    <ligand>
        <name>Mg(2+)</name>
        <dbReference type="ChEBI" id="CHEBI:18420"/>
    </ligand>
</feature>
<dbReference type="RefSeq" id="WP_182491796.1">
    <property type="nucleotide sequence ID" value="NZ_BAAAOV010000001.1"/>
</dbReference>
<dbReference type="GO" id="GO:0000287">
    <property type="term" value="F:magnesium ion binding"/>
    <property type="evidence" value="ECO:0007669"/>
    <property type="project" value="UniProtKB-UniRule"/>
</dbReference>
<evidence type="ECO:0000256" key="7">
    <source>
        <dbReference type="ARBA" id="ARBA00023160"/>
    </source>
</evidence>
<dbReference type="Pfam" id="PF01648">
    <property type="entry name" value="ACPS"/>
    <property type="match status" value="1"/>
</dbReference>
<comment type="similarity">
    <text evidence="8">Belongs to the P-Pant transferase superfamily. AcpS family.</text>
</comment>
<comment type="subcellular location">
    <subcellularLocation>
        <location evidence="8">Cytoplasm</location>
    </subcellularLocation>
</comment>
<dbReference type="HAMAP" id="MF_00101">
    <property type="entry name" value="AcpS"/>
    <property type="match status" value="1"/>
</dbReference>
<evidence type="ECO:0000313" key="10">
    <source>
        <dbReference type="EMBL" id="MBA8848994.1"/>
    </source>
</evidence>
<reference evidence="10 11" key="1">
    <citation type="submission" date="2020-07" db="EMBL/GenBank/DDBJ databases">
        <title>Sequencing the genomes of 1000 actinobacteria strains.</title>
        <authorList>
            <person name="Klenk H.-P."/>
        </authorList>
    </citation>
    <scope>NUCLEOTIDE SEQUENCE [LARGE SCALE GENOMIC DNA]</scope>
    <source>
        <strain evidence="10 11">DSM 19663</strain>
    </source>
</reference>
<keyword evidence="5 8" id="KW-0460">Magnesium</keyword>
<evidence type="ECO:0000256" key="2">
    <source>
        <dbReference type="ARBA" id="ARBA00022679"/>
    </source>
</evidence>
<dbReference type="Gene3D" id="3.90.470.20">
    <property type="entry name" value="4'-phosphopantetheinyl transferase domain"/>
    <property type="match status" value="1"/>
</dbReference>
<comment type="cofactor">
    <cofactor evidence="8">
        <name>Mg(2+)</name>
        <dbReference type="ChEBI" id="CHEBI:18420"/>
    </cofactor>
</comment>
<dbReference type="InterPro" id="IPR004568">
    <property type="entry name" value="Ppantetheine-prot_Trfase_dom"/>
</dbReference>
<dbReference type="SUPFAM" id="SSF56214">
    <property type="entry name" value="4'-phosphopantetheinyl transferase"/>
    <property type="match status" value="1"/>
</dbReference>
<keyword evidence="8" id="KW-0963">Cytoplasm</keyword>
<dbReference type="GO" id="GO:0005737">
    <property type="term" value="C:cytoplasm"/>
    <property type="evidence" value="ECO:0007669"/>
    <property type="project" value="UniProtKB-SubCell"/>
</dbReference>
<name>A0A839EFI0_9MICO</name>
<comment type="caution">
    <text evidence="10">The sequence shown here is derived from an EMBL/GenBank/DDBJ whole genome shotgun (WGS) entry which is preliminary data.</text>
</comment>
<accession>A0A839EFI0</accession>
<sequence length="124" mass="13322">MIVGIGVDVVDLARFERALSRTPGLRERLFAESERALPLRSLAGRFAAKEALMKALGETDGIRWVEMAIESDDRGNPDFALTGRAAEIAAGRSIGRIHVSMSHDAGIATAFVVAERTEVSGDRA</sequence>
<dbReference type="NCBIfam" id="NF000832">
    <property type="entry name" value="PRK00070.3-2"/>
    <property type="match status" value="1"/>
</dbReference>
<keyword evidence="7 8" id="KW-0275">Fatty acid biosynthesis</keyword>
<dbReference type="Proteomes" id="UP000585905">
    <property type="component" value="Unassembled WGS sequence"/>
</dbReference>
<protein>
    <recommendedName>
        <fullName evidence="8">Holo-[acyl-carrier-protein] synthase</fullName>
        <shortName evidence="8">Holo-ACP synthase</shortName>
        <ecNumber evidence="8">2.7.8.7</ecNumber>
    </recommendedName>
    <alternativeName>
        <fullName evidence="8">4'-phosphopantetheinyl transferase AcpS</fullName>
    </alternativeName>
</protein>
<dbReference type="EMBL" id="JACGWX010000010">
    <property type="protein sequence ID" value="MBA8848994.1"/>
    <property type="molecule type" value="Genomic_DNA"/>
</dbReference>
<dbReference type="AlphaFoldDB" id="A0A839EFI0"/>
<dbReference type="InterPro" id="IPR008278">
    <property type="entry name" value="4-PPantetheinyl_Trfase_dom"/>
</dbReference>
<keyword evidence="11" id="KW-1185">Reference proteome</keyword>